<name>A0A1G2MKF0_9BACT</name>
<dbReference type="STRING" id="1802308.A3D50_00155"/>
<evidence type="ECO:0000256" key="1">
    <source>
        <dbReference type="ARBA" id="ARBA00011407"/>
    </source>
</evidence>
<evidence type="ECO:0000256" key="2">
    <source>
        <dbReference type="ARBA" id="ARBA00022801"/>
    </source>
</evidence>
<keyword evidence="4 6" id="KW-0326">Glycosidase</keyword>
<dbReference type="Proteomes" id="UP000178413">
    <property type="component" value="Unassembled WGS sequence"/>
</dbReference>
<protein>
    <recommendedName>
        <fullName evidence="6">Putative 2'-deoxynucleoside 5'-phosphate N-hydrolase 1</fullName>
        <ecNumber evidence="6">3.2.2.-</ecNumber>
    </recommendedName>
</protein>
<comment type="catalytic activity">
    <reaction evidence="6">
        <text>a purine 2'-deoxyribonucleoside 5'-phosphate + H2O = a purine nucleobase + 2-deoxy-D-ribose 5-phosphate</text>
        <dbReference type="Rhea" id="RHEA:51132"/>
        <dbReference type="ChEBI" id="CHEBI:15377"/>
        <dbReference type="ChEBI" id="CHEBI:26386"/>
        <dbReference type="ChEBI" id="CHEBI:62877"/>
        <dbReference type="ChEBI" id="CHEBI:142198"/>
    </reaction>
</comment>
<dbReference type="Pfam" id="PF05014">
    <property type="entry name" value="Nuc_deoxyrib_tr"/>
    <property type="match status" value="1"/>
</dbReference>
<dbReference type="GO" id="GO:0070694">
    <property type="term" value="F:5-hydroxymethyl-dUMP N-hydrolase activity"/>
    <property type="evidence" value="ECO:0007669"/>
    <property type="project" value="InterPro"/>
</dbReference>
<dbReference type="GO" id="GO:0042802">
    <property type="term" value="F:identical protein binding"/>
    <property type="evidence" value="ECO:0007669"/>
    <property type="project" value="UniProtKB-ARBA"/>
</dbReference>
<comment type="catalytic activity">
    <reaction evidence="5">
        <text>5-hydroxymethyl-dUMP + H2O = 5-hydroxymethyluracil + 2-deoxy-D-ribose 5-phosphate</text>
        <dbReference type="Rhea" id="RHEA:77099"/>
        <dbReference type="ChEBI" id="CHEBI:15377"/>
        <dbReference type="ChEBI" id="CHEBI:16964"/>
        <dbReference type="ChEBI" id="CHEBI:62877"/>
        <dbReference type="ChEBI" id="CHEBI:90409"/>
    </reaction>
    <physiologicalReaction direction="left-to-right" evidence="5">
        <dbReference type="Rhea" id="RHEA:77100"/>
    </physiologicalReaction>
</comment>
<dbReference type="PANTHER" id="PTHR15364">
    <property type="entry name" value="2'-DEOXYNUCLEOSIDE 5'-PHOSPHATE N-HYDROLASE 1"/>
    <property type="match status" value="1"/>
</dbReference>
<comment type="similarity">
    <text evidence="6">Belongs to the 2'-deoxynucleoside 5'-phosphate N-hydrolase 1 family.</text>
</comment>
<dbReference type="InterPro" id="IPR051239">
    <property type="entry name" value="2'-dNMP_N-hydrolase"/>
</dbReference>
<keyword evidence="3 6" id="KW-0546">Nucleotide metabolism</keyword>
<dbReference type="GO" id="GO:0009116">
    <property type="term" value="P:nucleoside metabolic process"/>
    <property type="evidence" value="ECO:0007669"/>
    <property type="project" value="UniProtKB-UniRule"/>
</dbReference>
<dbReference type="FunFam" id="3.40.50.450:FF:000019">
    <property type="entry name" value="2'-deoxynucleoside 5'-phosphate N-hydrolase 1"/>
    <property type="match status" value="1"/>
</dbReference>
<dbReference type="GO" id="GO:0006163">
    <property type="term" value="P:purine nucleotide metabolic process"/>
    <property type="evidence" value="ECO:0007669"/>
    <property type="project" value="UniProtKB-ARBA"/>
</dbReference>
<feature type="binding site" evidence="6">
    <location>
        <begin position="106"/>
        <end position="108"/>
    </location>
    <ligand>
        <name>substrate</name>
        <note>ligand shared between homodimeric partners</note>
    </ligand>
</feature>
<dbReference type="InterPro" id="IPR028607">
    <property type="entry name" value="DNPH1"/>
</dbReference>
<dbReference type="InterPro" id="IPR007710">
    <property type="entry name" value="Nucleoside_deoxyribTrfase"/>
</dbReference>
<gene>
    <name evidence="7" type="ORF">A3D50_00155</name>
</gene>
<dbReference type="Gene3D" id="3.40.50.450">
    <property type="match status" value="1"/>
</dbReference>
<dbReference type="EC" id="3.2.2.-" evidence="6"/>
<comment type="caution">
    <text evidence="7">The sequence shown here is derived from an EMBL/GenBank/DDBJ whole genome shotgun (WGS) entry which is preliminary data.</text>
</comment>
<feature type="binding site" description="in other chain" evidence="6">
    <location>
        <position position="19"/>
    </location>
    <ligand>
        <name>substrate</name>
        <note>ligand shared between homodimeric partners</note>
    </ligand>
</feature>
<organism evidence="7 8">
    <name type="scientific">Candidatus Taylorbacteria bacterium RIFCSPHIGHO2_02_FULL_44_12</name>
    <dbReference type="NCBI Taxonomy" id="1802308"/>
    <lineage>
        <taxon>Bacteria</taxon>
        <taxon>Candidatus Tayloriibacteriota</taxon>
    </lineage>
</organism>
<evidence type="ECO:0000313" key="7">
    <source>
        <dbReference type="EMBL" id="OHA24415.1"/>
    </source>
</evidence>
<comment type="catalytic activity">
    <reaction evidence="6">
        <text>a pyrimidine 2'-deoxyribonucleoside 5'-phosphate + H2O = a pyrimidine nucleobase + 2-deoxy-D-ribose 5-phosphate</text>
        <dbReference type="Rhea" id="RHEA:57852"/>
        <dbReference type="ChEBI" id="CHEBI:15377"/>
        <dbReference type="ChEBI" id="CHEBI:26432"/>
        <dbReference type="ChEBI" id="CHEBI:62877"/>
        <dbReference type="ChEBI" id="CHEBI:142209"/>
    </reaction>
</comment>
<keyword evidence="2 6" id="KW-0378">Hydrolase</keyword>
<evidence type="ECO:0000256" key="4">
    <source>
        <dbReference type="ARBA" id="ARBA00023295"/>
    </source>
</evidence>
<dbReference type="AlphaFoldDB" id="A0A1G2MKF0"/>
<evidence type="ECO:0000313" key="8">
    <source>
        <dbReference type="Proteomes" id="UP000178413"/>
    </source>
</evidence>
<dbReference type="SUPFAM" id="SSF52309">
    <property type="entry name" value="N-(deoxy)ribosyltransferase-like"/>
    <property type="match status" value="1"/>
</dbReference>
<evidence type="ECO:0000256" key="6">
    <source>
        <dbReference type="HAMAP-Rule" id="MF_03036"/>
    </source>
</evidence>
<dbReference type="GO" id="GO:0009159">
    <property type="term" value="P:deoxyribonucleoside monophosphate catabolic process"/>
    <property type="evidence" value="ECO:0007669"/>
    <property type="project" value="InterPro"/>
</dbReference>
<accession>A0A1G2MKF0</accession>
<evidence type="ECO:0000256" key="5">
    <source>
        <dbReference type="ARBA" id="ARBA00047460"/>
    </source>
</evidence>
<feature type="binding site" description="in other chain" evidence="6">
    <location>
        <position position="83"/>
    </location>
    <ligand>
        <name>substrate</name>
        <note>ligand shared between homodimeric partners</note>
    </ligand>
</feature>
<evidence type="ECO:0000256" key="3">
    <source>
        <dbReference type="ARBA" id="ARBA00023080"/>
    </source>
</evidence>
<comment type="subunit">
    <text evidence="1 6">Monomer and homodimer.</text>
</comment>
<dbReference type="PANTHER" id="PTHR15364:SF0">
    <property type="entry name" value="2'-DEOXYNUCLEOSIDE 5'-PHOSPHATE N-HYDROLASE 1"/>
    <property type="match status" value="1"/>
</dbReference>
<comment type="function">
    <text evidence="6">Catalyzes the cleavage of the N-glycosidic bond of deoxyribonucleoside 5'-monophosphates to yield deoxyribose 5-phosphate and a purine or pyrimidine base.</text>
</comment>
<dbReference type="EMBL" id="MHRM01000005">
    <property type="protein sequence ID" value="OHA24415.1"/>
    <property type="molecule type" value="Genomic_DNA"/>
</dbReference>
<dbReference type="HAMAP" id="MF_03036">
    <property type="entry name" value="Nuc_phosphate_hydrolase"/>
    <property type="match status" value="1"/>
</dbReference>
<proteinExistence type="inferred from homology"/>
<comment type="caution">
    <text evidence="6">Lacks conserved residue(s) required for the propagation of feature annotation.</text>
</comment>
<reference evidence="7 8" key="1">
    <citation type="journal article" date="2016" name="Nat. Commun.">
        <title>Thousands of microbial genomes shed light on interconnected biogeochemical processes in an aquifer system.</title>
        <authorList>
            <person name="Anantharaman K."/>
            <person name="Brown C.T."/>
            <person name="Hug L.A."/>
            <person name="Sharon I."/>
            <person name="Castelle C.J."/>
            <person name="Probst A.J."/>
            <person name="Thomas B.C."/>
            <person name="Singh A."/>
            <person name="Wilkins M.J."/>
            <person name="Karaoz U."/>
            <person name="Brodie E.L."/>
            <person name="Williams K.H."/>
            <person name="Hubbard S.S."/>
            <person name="Banfield J.F."/>
        </authorList>
    </citation>
    <scope>NUCLEOTIDE SEQUENCE [LARGE SCALE GENOMIC DNA]</scope>
</reference>
<sequence length="139" mass="15731">MKIYFAGSIRGGRDDMQLYLQIIDLLSNFGKVLTEHIGDQTLSVLGEDGPTDGYIYKRDMEWLNEADVVVAEVTTPSLGVGYELGKAEGKKPLLCIFRKQEGRRVSAMISGNKNFQVKNYKELSDLNQIFKDFFEVNQI</sequence>